<reference evidence="2" key="1">
    <citation type="submission" date="2017-09" db="EMBL/GenBank/DDBJ databases">
        <title>Depth-based differentiation of microbial function through sediment-hosted aquifers and enrichment of novel symbionts in the deep terrestrial subsurface.</title>
        <authorList>
            <person name="Probst A.J."/>
            <person name="Ladd B."/>
            <person name="Jarett J.K."/>
            <person name="Geller-Mcgrath D.E."/>
            <person name="Sieber C.M.K."/>
            <person name="Emerson J.B."/>
            <person name="Anantharaman K."/>
            <person name="Thomas B.C."/>
            <person name="Malmstrom R."/>
            <person name="Stieglmeier M."/>
            <person name="Klingl A."/>
            <person name="Woyke T."/>
            <person name="Ryan C.M."/>
            <person name="Banfield J.F."/>
        </authorList>
    </citation>
    <scope>NUCLEOTIDE SEQUENCE [LARGE SCALE GENOMIC DNA]</scope>
</reference>
<organism evidence="1 2">
    <name type="scientific">Candidatus Niyogibacteria bacterium CG10_big_fil_rev_8_21_14_0_10_46_36</name>
    <dbReference type="NCBI Taxonomy" id="1974726"/>
    <lineage>
        <taxon>Bacteria</taxon>
        <taxon>Candidatus Niyogiibacteriota</taxon>
    </lineage>
</organism>
<protein>
    <submittedName>
        <fullName evidence="1">Uncharacterized protein</fullName>
    </submittedName>
</protein>
<sequence>MKKLIIAFIIILLLILGFFAYRTLFSTPPVDIPNPPDGDIDTLFPISPATPTPPLPTGDKITITTHKGTVTTNNFFKIARDIGSDVYSLAETTSYYITYYRPDNSFQIAIGSRPAQASRAQAESALVNLLGITEQEACGLLINLAVPFDVDPALAGHNYNLSFCPDGISF</sequence>
<gene>
    <name evidence="1" type="ORF">COU47_02290</name>
</gene>
<dbReference type="EMBL" id="PFCO01000005">
    <property type="protein sequence ID" value="PIR69561.1"/>
    <property type="molecule type" value="Genomic_DNA"/>
</dbReference>
<evidence type="ECO:0000313" key="2">
    <source>
        <dbReference type="Proteomes" id="UP000231503"/>
    </source>
</evidence>
<proteinExistence type="predicted"/>
<evidence type="ECO:0000313" key="1">
    <source>
        <dbReference type="EMBL" id="PIR69561.1"/>
    </source>
</evidence>
<name>A0A2H0TDE0_9BACT</name>
<accession>A0A2H0TDE0</accession>
<dbReference type="Proteomes" id="UP000231503">
    <property type="component" value="Unassembled WGS sequence"/>
</dbReference>
<dbReference type="AlphaFoldDB" id="A0A2H0TDE0"/>
<comment type="caution">
    <text evidence="1">The sequence shown here is derived from an EMBL/GenBank/DDBJ whole genome shotgun (WGS) entry which is preliminary data.</text>
</comment>